<gene>
    <name evidence="4" type="ORF">W5A_04768</name>
</gene>
<dbReference type="PANTHER" id="PTHR47893">
    <property type="entry name" value="REGULATORY PROTEIN PCHR"/>
    <property type="match status" value="1"/>
</dbReference>
<dbReference type="eggNOG" id="COG4977">
    <property type="taxonomic scope" value="Bacteria"/>
</dbReference>
<keyword evidence="2" id="KW-0804">Transcription</keyword>
<evidence type="ECO:0000256" key="1">
    <source>
        <dbReference type="ARBA" id="ARBA00023015"/>
    </source>
</evidence>
<dbReference type="PANTHER" id="PTHR47893:SF1">
    <property type="entry name" value="REGULATORY PROTEIN PCHR"/>
    <property type="match status" value="1"/>
</dbReference>
<name>I0WGI2_9FLAO</name>
<sequence length="313" mass="36250">MFRIENQSRLKGIYKQLLEIYKGNYSSRIDRTDYSDDLEVLTVLLNMVTEKLQPLSVLQEDIDFKNSSTSLNIVIIVNNDFKIMESNNSFSQLVGKEGTQLYNQPLENYLANQSIEEWYRLKKELTHTSTIENKINLWFKTNHARPCSGICTIVSFPRTSLLYGKRILIASIRVENKISCRSVHKDQSSLGRTMLDVKKQKKVIPALNGRDISILISIENHVKNNLQMPLVTLRELAHSFGTNEYKVKIGFKKLFGVSVFQFLKNERLKKAHALVKFTSIPIKEIALTVGFKQPNHMSREFKRRYGYNPTELR</sequence>
<dbReference type="Pfam" id="PF12833">
    <property type="entry name" value="HTH_18"/>
    <property type="match status" value="1"/>
</dbReference>
<dbReference type="OrthoDB" id="1451418at2"/>
<dbReference type="SMART" id="SM00342">
    <property type="entry name" value="HTH_ARAC"/>
    <property type="match status" value="1"/>
</dbReference>
<evidence type="ECO:0000256" key="2">
    <source>
        <dbReference type="ARBA" id="ARBA00023163"/>
    </source>
</evidence>
<feature type="domain" description="HTH araC/xylS-type" evidence="3">
    <location>
        <begin position="216"/>
        <end position="313"/>
    </location>
</feature>
<comment type="caution">
    <text evidence="4">The sequence shown here is derived from an EMBL/GenBank/DDBJ whole genome shotgun (WGS) entry which is preliminary data.</text>
</comment>
<dbReference type="GO" id="GO:0043565">
    <property type="term" value="F:sequence-specific DNA binding"/>
    <property type="evidence" value="ECO:0007669"/>
    <property type="project" value="InterPro"/>
</dbReference>
<dbReference type="GO" id="GO:0003700">
    <property type="term" value="F:DNA-binding transcription factor activity"/>
    <property type="evidence" value="ECO:0007669"/>
    <property type="project" value="InterPro"/>
</dbReference>
<evidence type="ECO:0000259" key="3">
    <source>
        <dbReference type="PROSITE" id="PS01124"/>
    </source>
</evidence>
<proteinExistence type="predicted"/>
<dbReference type="EMBL" id="AJJU01000004">
    <property type="protein sequence ID" value="EID75498.1"/>
    <property type="molecule type" value="Genomic_DNA"/>
</dbReference>
<dbReference type="SUPFAM" id="SSF46689">
    <property type="entry name" value="Homeodomain-like"/>
    <property type="match status" value="1"/>
</dbReference>
<dbReference type="InterPro" id="IPR018060">
    <property type="entry name" value="HTH_AraC"/>
</dbReference>
<dbReference type="InterPro" id="IPR009057">
    <property type="entry name" value="Homeodomain-like_sf"/>
</dbReference>
<protein>
    <submittedName>
        <fullName evidence="4">AraC family transcriptional regulator</fullName>
    </submittedName>
</protein>
<accession>I0WGI2</accession>
<evidence type="ECO:0000313" key="5">
    <source>
        <dbReference type="Proteomes" id="UP000005938"/>
    </source>
</evidence>
<dbReference type="Proteomes" id="UP000005938">
    <property type="component" value="Unassembled WGS sequence"/>
</dbReference>
<dbReference type="PROSITE" id="PS01124">
    <property type="entry name" value="HTH_ARAC_FAMILY_2"/>
    <property type="match status" value="1"/>
</dbReference>
<reference evidence="4 5" key="1">
    <citation type="journal article" date="2012" name="J. Bacteriol.">
        <title>Genome Sequence of the Halotolerant Bacterium Imtechella halotolerans K1T.</title>
        <authorList>
            <person name="Kumar S."/>
            <person name="Vikram S."/>
            <person name="Subramanian S."/>
            <person name="Raghava G.P."/>
            <person name="Pinnaka A.K."/>
        </authorList>
    </citation>
    <scope>NUCLEOTIDE SEQUENCE [LARGE SCALE GENOMIC DNA]</scope>
    <source>
        <strain evidence="4 5">K1</strain>
    </source>
</reference>
<dbReference type="AlphaFoldDB" id="I0WGI2"/>
<dbReference type="STRING" id="946077.W5A_04768"/>
<organism evidence="4 5">
    <name type="scientific">Imtechella halotolerans K1</name>
    <dbReference type="NCBI Taxonomy" id="946077"/>
    <lineage>
        <taxon>Bacteria</taxon>
        <taxon>Pseudomonadati</taxon>
        <taxon>Bacteroidota</taxon>
        <taxon>Flavobacteriia</taxon>
        <taxon>Flavobacteriales</taxon>
        <taxon>Flavobacteriaceae</taxon>
        <taxon>Imtechella</taxon>
    </lineage>
</organism>
<dbReference type="InterPro" id="IPR053142">
    <property type="entry name" value="PchR_regulatory_protein"/>
</dbReference>
<dbReference type="RefSeq" id="WP_008237967.1">
    <property type="nucleotide sequence ID" value="NZ_AJJU01000004.1"/>
</dbReference>
<keyword evidence="5" id="KW-1185">Reference proteome</keyword>
<dbReference type="Gene3D" id="1.10.10.60">
    <property type="entry name" value="Homeodomain-like"/>
    <property type="match status" value="1"/>
</dbReference>
<evidence type="ECO:0000313" key="4">
    <source>
        <dbReference type="EMBL" id="EID75498.1"/>
    </source>
</evidence>
<keyword evidence="1" id="KW-0805">Transcription regulation</keyword>